<dbReference type="EMBL" id="CAJNOL010010156">
    <property type="protein sequence ID" value="CAF1647899.1"/>
    <property type="molecule type" value="Genomic_DNA"/>
</dbReference>
<dbReference type="Proteomes" id="UP000663854">
    <property type="component" value="Unassembled WGS sequence"/>
</dbReference>
<evidence type="ECO:0000313" key="4">
    <source>
        <dbReference type="Proteomes" id="UP000663870"/>
    </source>
</evidence>
<feature type="region of interest" description="Disordered" evidence="1">
    <location>
        <begin position="1"/>
        <end position="27"/>
    </location>
</feature>
<feature type="non-terminal residue" evidence="3">
    <location>
        <position position="1"/>
    </location>
</feature>
<keyword evidence="4" id="KW-1185">Reference proteome</keyword>
<accession>A0A816EE72</accession>
<evidence type="ECO:0000313" key="2">
    <source>
        <dbReference type="EMBL" id="CAF1480404.1"/>
    </source>
</evidence>
<proteinExistence type="predicted"/>
<dbReference type="AlphaFoldDB" id="A0A816EE72"/>
<comment type="caution">
    <text evidence="3">The sequence shown here is derived from an EMBL/GenBank/DDBJ whole genome shotgun (WGS) entry which is preliminary data.</text>
</comment>
<sequence>SSSSTTSEHLNNNHTNDGYTSTSTLPI</sequence>
<name>A0A816EE72_9BILA</name>
<evidence type="ECO:0000313" key="3">
    <source>
        <dbReference type="EMBL" id="CAF1647899.1"/>
    </source>
</evidence>
<organism evidence="3 4">
    <name type="scientific">Rotaria sordida</name>
    <dbReference type="NCBI Taxonomy" id="392033"/>
    <lineage>
        <taxon>Eukaryota</taxon>
        <taxon>Metazoa</taxon>
        <taxon>Spiralia</taxon>
        <taxon>Gnathifera</taxon>
        <taxon>Rotifera</taxon>
        <taxon>Eurotatoria</taxon>
        <taxon>Bdelloidea</taxon>
        <taxon>Philodinida</taxon>
        <taxon>Philodinidae</taxon>
        <taxon>Rotaria</taxon>
    </lineage>
</organism>
<dbReference type="Proteomes" id="UP000663870">
    <property type="component" value="Unassembled WGS sequence"/>
</dbReference>
<reference evidence="3" key="1">
    <citation type="submission" date="2021-02" db="EMBL/GenBank/DDBJ databases">
        <authorList>
            <person name="Nowell W R."/>
        </authorList>
    </citation>
    <scope>NUCLEOTIDE SEQUENCE</scope>
</reference>
<gene>
    <name evidence="3" type="ORF">JXQ802_LOCUS54153</name>
    <name evidence="2" type="ORF">PYM288_LOCUS37733</name>
</gene>
<dbReference type="EMBL" id="CAJNOH010008468">
    <property type="protein sequence ID" value="CAF1480404.1"/>
    <property type="molecule type" value="Genomic_DNA"/>
</dbReference>
<protein>
    <submittedName>
        <fullName evidence="3">Uncharacterized protein</fullName>
    </submittedName>
</protein>
<evidence type="ECO:0000256" key="1">
    <source>
        <dbReference type="SAM" id="MobiDB-lite"/>
    </source>
</evidence>